<evidence type="ECO:0000256" key="8">
    <source>
        <dbReference type="ARBA" id="ARBA00022840"/>
    </source>
</evidence>
<proteinExistence type="predicted"/>
<dbReference type="Gene3D" id="3.30.450.40">
    <property type="match status" value="1"/>
</dbReference>
<dbReference type="InterPro" id="IPR029016">
    <property type="entry name" value="GAF-like_dom_sf"/>
</dbReference>
<evidence type="ECO:0000256" key="2">
    <source>
        <dbReference type="ARBA" id="ARBA00022553"/>
    </source>
</evidence>
<keyword evidence="18" id="KW-1185">Reference proteome</keyword>
<evidence type="ECO:0000259" key="16">
    <source>
        <dbReference type="SMART" id="SM00331"/>
    </source>
</evidence>
<dbReference type="EC" id="3.1.3.16" evidence="1"/>
<evidence type="ECO:0000256" key="9">
    <source>
        <dbReference type="ARBA" id="ARBA00022842"/>
    </source>
</evidence>
<reference evidence="17 18" key="1">
    <citation type="submission" date="2019-03" db="EMBL/GenBank/DDBJ databases">
        <title>Draft genome sequences of novel Actinobacteria.</title>
        <authorList>
            <person name="Sahin N."/>
            <person name="Ay H."/>
            <person name="Saygin H."/>
        </authorList>
    </citation>
    <scope>NUCLEOTIDE SEQUENCE [LARGE SCALE GENOMIC DNA]</scope>
    <source>
        <strain evidence="17 18">DSM 45941</strain>
    </source>
</reference>
<dbReference type="InterPro" id="IPR052016">
    <property type="entry name" value="Bact_Sigma-Reg"/>
</dbReference>
<dbReference type="SUPFAM" id="SSF55781">
    <property type="entry name" value="GAF domain-like"/>
    <property type="match status" value="1"/>
</dbReference>
<dbReference type="GO" id="GO:0046872">
    <property type="term" value="F:metal ion binding"/>
    <property type="evidence" value="ECO:0007669"/>
    <property type="project" value="UniProtKB-KW"/>
</dbReference>
<keyword evidence="3" id="KW-0808">Transferase</keyword>
<dbReference type="OrthoDB" id="118142at2"/>
<evidence type="ECO:0000256" key="7">
    <source>
        <dbReference type="ARBA" id="ARBA00022801"/>
    </source>
</evidence>
<dbReference type="InterPro" id="IPR001932">
    <property type="entry name" value="PPM-type_phosphatase-like_dom"/>
</dbReference>
<keyword evidence="7" id="KW-0378">Hydrolase</keyword>
<evidence type="ECO:0000256" key="14">
    <source>
        <dbReference type="ARBA" id="ARBA00075117"/>
    </source>
</evidence>
<comment type="caution">
    <text evidence="17">The sequence shown here is derived from an EMBL/GenBank/DDBJ whole genome shotgun (WGS) entry which is preliminary data.</text>
</comment>
<keyword evidence="11" id="KW-0464">Manganese</keyword>
<dbReference type="SMART" id="SM00331">
    <property type="entry name" value="PP2C_SIG"/>
    <property type="match status" value="1"/>
</dbReference>
<evidence type="ECO:0000256" key="15">
    <source>
        <dbReference type="ARBA" id="ARBA00081350"/>
    </source>
</evidence>
<keyword evidence="8" id="KW-0067">ATP-binding</keyword>
<name>A0A4R5ASH2_9ACTN</name>
<comment type="function">
    <text evidence="13">Primarily acts as an independent SigF regulator that is sensitive to the osmosensory signal, mediating the cross talk of PknD with the SigF regulon. Possesses both phosphatase and kinase activities. The kinase domain functions as a classic anti-sigma factor-like kinase to phosphorylate the anti-anti-sigma factor domain at the canonical regulatory site, and the phosphatase domain antagonizes this activity.</text>
</comment>
<keyword evidence="2" id="KW-0597">Phosphoprotein</keyword>
<feature type="domain" description="PPM-type phosphatase" evidence="16">
    <location>
        <begin position="312"/>
        <end position="527"/>
    </location>
</feature>
<evidence type="ECO:0000256" key="10">
    <source>
        <dbReference type="ARBA" id="ARBA00022912"/>
    </source>
</evidence>
<evidence type="ECO:0000256" key="13">
    <source>
        <dbReference type="ARBA" id="ARBA00056274"/>
    </source>
</evidence>
<dbReference type="PANTHER" id="PTHR43156:SF2">
    <property type="entry name" value="STAGE II SPORULATION PROTEIN E"/>
    <property type="match status" value="1"/>
</dbReference>
<dbReference type="AlphaFoldDB" id="A0A4R5ASH2"/>
<comment type="catalytic activity">
    <reaction evidence="12">
        <text>O-phospho-L-seryl-[protein] + H2O = L-seryl-[protein] + phosphate</text>
        <dbReference type="Rhea" id="RHEA:20629"/>
        <dbReference type="Rhea" id="RHEA-COMP:9863"/>
        <dbReference type="Rhea" id="RHEA-COMP:11604"/>
        <dbReference type="ChEBI" id="CHEBI:15377"/>
        <dbReference type="ChEBI" id="CHEBI:29999"/>
        <dbReference type="ChEBI" id="CHEBI:43474"/>
        <dbReference type="ChEBI" id="CHEBI:83421"/>
        <dbReference type="EC" id="3.1.3.16"/>
    </reaction>
</comment>
<evidence type="ECO:0000256" key="11">
    <source>
        <dbReference type="ARBA" id="ARBA00023211"/>
    </source>
</evidence>
<dbReference type="InterPro" id="IPR003018">
    <property type="entry name" value="GAF"/>
</dbReference>
<dbReference type="InterPro" id="IPR036457">
    <property type="entry name" value="PPM-type-like_dom_sf"/>
</dbReference>
<gene>
    <name evidence="17" type="ORF">E1293_31620</name>
</gene>
<dbReference type="PANTHER" id="PTHR43156">
    <property type="entry name" value="STAGE II SPORULATION PROTEIN E-RELATED"/>
    <property type="match status" value="1"/>
</dbReference>
<evidence type="ECO:0000256" key="3">
    <source>
        <dbReference type="ARBA" id="ARBA00022679"/>
    </source>
</evidence>
<evidence type="ECO:0000313" key="18">
    <source>
        <dbReference type="Proteomes" id="UP000295578"/>
    </source>
</evidence>
<dbReference type="SUPFAM" id="SSF81606">
    <property type="entry name" value="PP2C-like"/>
    <property type="match status" value="1"/>
</dbReference>
<evidence type="ECO:0000256" key="5">
    <source>
        <dbReference type="ARBA" id="ARBA00022741"/>
    </source>
</evidence>
<organism evidence="17 18">
    <name type="scientific">Actinomadura darangshiensis</name>
    <dbReference type="NCBI Taxonomy" id="705336"/>
    <lineage>
        <taxon>Bacteria</taxon>
        <taxon>Bacillati</taxon>
        <taxon>Actinomycetota</taxon>
        <taxon>Actinomycetes</taxon>
        <taxon>Streptosporangiales</taxon>
        <taxon>Thermomonosporaceae</taxon>
        <taxon>Actinomadura</taxon>
    </lineage>
</organism>
<evidence type="ECO:0000256" key="1">
    <source>
        <dbReference type="ARBA" id="ARBA00013081"/>
    </source>
</evidence>
<keyword evidence="10" id="KW-0904">Protein phosphatase</keyword>
<dbReference type="Pfam" id="PF07228">
    <property type="entry name" value="SpoIIE"/>
    <property type="match status" value="1"/>
</dbReference>
<dbReference type="RefSeq" id="WP_132201150.1">
    <property type="nucleotide sequence ID" value="NZ_SMKY01000191.1"/>
</dbReference>
<dbReference type="GO" id="GO:0016301">
    <property type="term" value="F:kinase activity"/>
    <property type="evidence" value="ECO:0007669"/>
    <property type="project" value="UniProtKB-KW"/>
</dbReference>
<dbReference type="GO" id="GO:0004722">
    <property type="term" value="F:protein serine/threonine phosphatase activity"/>
    <property type="evidence" value="ECO:0007669"/>
    <property type="project" value="UniProtKB-EC"/>
</dbReference>
<dbReference type="FunFam" id="3.60.40.10:FF:000005">
    <property type="entry name" value="Serine/threonine protein phosphatase"/>
    <property type="match status" value="1"/>
</dbReference>
<evidence type="ECO:0000256" key="4">
    <source>
        <dbReference type="ARBA" id="ARBA00022723"/>
    </source>
</evidence>
<dbReference type="Gene3D" id="3.60.40.10">
    <property type="entry name" value="PPM-type phosphatase domain"/>
    <property type="match status" value="1"/>
</dbReference>
<dbReference type="EMBL" id="SMKY01000191">
    <property type="protein sequence ID" value="TDD73362.1"/>
    <property type="molecule type" value="Genomic_DNA"/>
</dbReference>
<evidence type="ECO:0000256" key="12">
    <source>
        <dbReference type="ARBA" id="ARBA00047761"/>
    </source>
</evidence>
<dbReference type="GO" id="GO:0005524">
    <property type="term" value="F:ATP binding"/>
    <property type="evidence" value="ECO:0007669"/>
    <property type="project" value="UniProtKB-KW"/>
</dbReference>
<accession>A0A4R5ASH2</accession>
<keyword evidence="5" id="KW-0547">Nucleotide-binding</keyword>
<protein>
    <recommendedName>
        <fullName evidence="1">protein-serine/threonine phosphatase</fullName>
        <ecNumber evidence="1">3.1.3.16</ecNumber>
    </recommendedName>
    <alternativeName>
        <fullName evidence="15">Protein-serine/threonine phosphatase</fullName>
    </alternativeName>
    <alternativeName>
        <fullName evidence="14">Serine/threonine-protein kinase</fullName>
    </alternativeName>
</protein>
<dbReference type="Proteomes" id="UP000295578">
    <property type="component" value="Unassembled WGS sequence"/>
</dbReference>
<dbReference type="Pfam" id="PF01590">
    <property type="entry name" value="GAF"/>
    <property type="match status" value="1"/>
</dbReference>
<sequence length="529" mass="54751">MSEHPARPGPVTVLLAPDGVVTGWSEGAARLFGHDAAAAVGAALPALLGPPAAEPLLGALKLAGSGRPWHGVLPLAGEGLTVACDPLAGADGRVQVLMTVSPPRPDGLELLNEAGRRIGSTLDLHLTAREIVAVTVPRFADAGAIYVLERLLADDDQPAAEADGSAVVRRLAVAFADDDPQEWAREFPVNEVIVYPPATPYARCLTGGRMIEFGGDAIQDTMAHRTGRLIGGLLDHVSMLAVPLVARGRSLGFAVFSRKRGRPPFAAADTALAAELAARAATCVDNACLYRREHRTATTLKAGLVPDVVAAPPGLEIAHRYLPARSGVGGDWYDVVPLPGDKVAVVIGDSVGHGVTAAAAMGQLRVAAHTLVSCEFPPGEVLERLDAIAQDLDAAQFATCLCLVCDPVTRRCEVACAGHPPPLLALPGGTARHFAVPYGLPLGVSDPAHPPEYEQVPAVIPAGATLALYTDGLVESRMRNVDEGIARLASALVASHEGSLGDAADGVLALLSDQQGHDDIALLLLRPAP</sequence>
<evidence type="ECO:0000313" key="17">
    <source>
        <dbReference type="EMBL" id="TDD73362.1"/>
    </source>
</evidence>
<keyword evidence="6" id="KW-0418">Kinase</keyword>
<keyword evidence="4" id="KW-0479">Metal-binding</keyword>
<keyword evidence="9" id="KW-0460">Magnesium</keyword>
<evidence type="ECO:0000256" key="6">
    <source>
        <dbReference type="ARBA" id="ARBA00022777"/>
    </source>
</evidence>